<evidence type="ECO:0000256" key="1">
    <source>
        <dbReference type="SAM" id="Coils"/>
    </source>
</evidence>
<gene>
    <name evidence="3" type="ORF">VMF7928_04066</name>
</gene>
<dbReference type="EMBL" id="CAKLDM010000002">
    <property type="protein sequence ID" value="CAH0542060.1"/>
    <property type="molecule type" value="Genomic_DNA"/>
</dbReference>
<comment type="caution">
    <text evidence="3">The sequence shown here is derived from an EMBL/GenBank/DDBJ whole genome shotgun (WGS) entry which is preliminary data.</text>
</comment>
<keyword evidence="2" id="KW-0812">Transmembrane</keyword>
<evidence type="ECO:0000313" key="3">
    <source>
        <dbReference type="EMBL" id="CAH0542060.1"/>
    </source>
</evidence>
<evidence type="ECO:0000256" key="2">
    <source>
        <dbReference type="SAM" id="Phobius"/>
    </source>
</evidence>
<feature type="coiled-coil region" evidence="1">
    <location>
        <begin position="110"/>
        <end position="259"/>
    </location>
</feature>
<keyword evidence="4" id="KW-1185">Reference proteome</keyword>
<keyword evidence="1" id="KW-0175">Coiled coil</keyword>
<dbReference type="RefSeq" id="WP_237363483.1">
    <property type="nucleotide sequence ID" value="NZ_CAKLDM010000002.1"/>
</dbReference>
<accession>A0ABN8E846</accession>
<sequence length="265" mass="30364">MEWHHLLTENVLKALALDFGLLILAAWFFILLLILREFRHFSRTVAGSGVDQKMLTLVQKSVDNALVTVSDNTKTLNDLVEVHHSLENQVTTIKQSASDKPMTSQDQSALDDLNKKLDSSHLLIKKLKSDLERSIQGLKKTKEKLYSQFQTVESLKAENDKLQKNFAQLEEEYIQISQAKGLHKLEQEKKELIATLNQYKRQIEEQDQAINQLKEQGSGDGNLEIEAVQEELTQAQQKLANLTKEKDFVEKKFLTLLKEIEKPEP</sequence>
<proteinExistence type="predicted"/>
<reference evidence="3" key="1">
    <citation type="submission" date="2021-11" db="EMBL/GenBank/DDBJ databases">
        <authorList>
            <person name="Rodrigo-Torres L."/>
            <person name="Arahal R. D."/>
            <person name="Lucena T."/>
        </authorList>
    </citation>
    <scope>NUCLEOTIDE SEQUENCE</scope>
    <source>
        <strain evidence="3">CECT 7928</strain>
    </source>
</reference>
<evidence type="ECO:0008006" key="5">
    <source>
        <dbReference type="Google" id="ProtNLM"/>
    </source>
</evidence>
<organism evidence="3 4">
    <name type="scientific">Vibrio marisflavi CECT 7928</name>
    <dbReference type="NCBI Taxonomy" id="634439"/>
    <lineage>
        <taxon>Bacteria</taxon>
        <taxon>Pseudomonadati</taxon>
        <taxon>Pseudomonadota</taxon>
        <taxon>Gammaproteobacteria</taxon>
        <taxon>Vibrionales</taxon>
        <taxon>Vibrionaceae</taxon>
        <taxon>Vibrio</taxon>
    </lineage>
</organism>
<feature type="transmembrane region" description="Helical" evidence="2">
    <location>
        <begin position="12"/>
        <end position="35"/>
    </location>
</feature>
<protein>
    <recommendedName>
        <fullName evidence="5">Chromosome partitioning protein ParA</fullName>
    </recommendedName>
</protein>
<keyword evidence="2" id="KW-0472">Membrane</keyword>
<evidence type="ECO:0000313" key="4">
    <source>
        <dbReference type="Proteomes" id="UP000838748"/>
    </source>
</evidence>
<name>A0ABN8E846_9VIBR</name>
<keyword evidence="2" id="KW-1133">Transmembrane helix</keyword>
<dbReference type="Proteomes" id="UP000838748">
    <property type="component" value="Unassembled WGS sequence"/>
</dbReference>